<dbReference type="InterPro" id="IPR029069">
    <property type="entry name" value="HotDog_dom_sf"/>
</dbReference>
<keyword evidence="6" id="KW-1185">Reference proteome</keyword>
<evidence type="ECO:0000259" key="4">
    <source>
        <dbReference type="PROSITE" id="PS51770"/>
    </source>
</evidence>
<dbReference type="Gene3D" id="3.10.129.10">
    <property type="entry name" value="Hotdog Thioesterase"/>
    <property type="match status" value="1"/>
</dbReference>
<comment type="similarity">
    <text evidence="1">Belongs to the acyl coenzyme A hydrolase family.</text>
</comment>
<dbReference type="InterPro" id="IPR040170">
    <property type="entry name" value="Cytosol_ACT"/>
</dbReference>
<dbReference type="OrthoDB" id="9809430at2"/>
<accession>A0A1M5UFS6</accession>
<dbReference type="InterPro" id="IPR033120">
    <property type="entry name" value="HOTDOG_ACOT"/>
</dbReference>
<dbReference type="RefSeq" id="WP_073374417.1">
    <property type="nucleotide sequence ID" value="NZ_FQXS01000005.1"/>
</dbReference>
<dbReference type="Proteomes" id="UP000184139">
    <property type="component" value="Unassembled WGS sequence"/>
</dbReference>
<sequence length="160" mass="17614">MSKTYHCQVVMSHVMLPTHANPDGNIHGGDIMKLIDDAASVVAMKHARTTVVTAAIDRLDFHRPVYIGNLLTLKASINGVGRTSMEIGVRVEAEDLRTGIVRHIASAYLSFVALDEQQRPTPVPPYQPADPDAVRRSCQAQERKVCFFKSTNLSTTSKNE</sequence>
<evidence type="ECO:0000256" key="3">
    <source>
        <dbReference type="PROSITE-ProRule" id="PRU01106"/>
    </source>
</evidence>
<feature type="domain" description="HotDog ACOT-type" evidence="4">
    <location>
        <begin position="5"/>
        <end position="117"/>
    </location>
</feature>
<dbReference type="GO" id="GO:0006637">
    <property type="term" value="P:acyl-CoA metabolic process"/>
    <property type="evidence" value="ECO:0007669"/>
    <property type="project" value="TreeGrafter"/>
</dbReference>
<keyword evidence="2 3" id="KW-0378">Hydrolase</keyword>
<dbReference type="CDD" id="cd03442">
    <property type="entry name" value="BFIT_BACH"/>
    <property type="match status" value="1"/>
</dbReference>
<dbReference type="GO" id="GO:0052816">
    <property type="term" value="F:long-chain fatty acyl-CoA hydrolase activity"/>
    <property type="evidence" value="ECO:0007669"/>
    <property type="project" value="TreeGrafter"/>
</dbReference>
<dbReference type="SUPFAM" id="SSF54637">
    <property type="entry name" value="Thioesterase/thiol ester dehydrase-isomerase"/>
    <property type="match status" value="1"/>
</dbReference>
<reference evidence="5 6" key="1">
    <citation type="submission" date="2016-11" db="EMBL/GenBank/DDBJ databases">
        <authorList>
            <person name="Jaros S."/>
            <person name="Januszkiewicz K."/>
            <person name="Wedrychowicz H."/>
        </authorList>
    </citation>
    <scope>NUCLEOTIDE SEQUENCE [LARGE SCALE GENOMIC DNA]</scope>
    <source>
        <strain evidence="5 6">DSM 9705</strain>
    </source>
</reference>
<dbReference type="AlphaFoldDB" id="A0A1M5UFS6"/>
<proteinExistence type="inferred from homology"/>
<dbReference type="PANTHER" id="PTHR11049">
    <property type="entry name" value="ACYL COENZYME A THIOESTER HYDROLASE"/>
    <property type="match status" value="1"/>
</dbReference>
<dbReference type="InterPro" id="IPR006683">
    <property type="entry name" value="Thioestr_dom"/>
</dbReference>
<dbReference type="PANTHER" id="PTHR11049:SF16">
    <property type="entry name" value="PROTEIN VDLD"/>
    <property type="match status" value="1"/>
</dbReference>
<dbReference type="GO" id="GO:0005829">
    <property type="term" value="C:cytosol"/>
    <property type="evidence" value="ECO:0007669"/>
    <property type="project" value="TreeGrafter"/>
</dbReference>
<evidence type="ECO:0000313" key="5">
    <source>
        <dbReference type="EMBL" id="SHH61829.1"/>
    </source>
</evidence>
<dbReference type="Pfam" id="PF03061">
    <property type="entry name" value="4HBT"/>
    <property type="match status" value="1"/>
</dbReference>
<name>A0A1M5UFS6_9BACT</name>
<evidence type="ECO:0000313" key="6">
    <source>
        <dbReference type="Proteomes" id="UP000184139"/>
    </source>
</evidence>
<protein>
    <submittedName>
        <fullName evidence="5">Uncharacterized domain 1-containing protein</fullName>
    </submittedName>
</protein>
<evidence type="ECO:0000256" key="2">
    <source>
        <dbReference type="ARBA" id="ARBA00022801"/>
    </source>
</evidence>
<dbReference type="EMBL" id="FQXS01000005">
    <property type="protein sequence ID" value="SHH61829.1"/>
    <property type="molecule type" value="Genomic_DNA"/>
</dbReference>
<organism evidence="5 6">
    <name type="scientific">Desulfofustis glycolicus DSM 9705</name>
    <dbReference type="NCBI Taxonomy" id="1121409"/>
    <lineage>
        <taxon>Bacteria</taxon>
        <taxon>Pseudomonadati</taxon>
        <taxon>Thermodesulfobacteriota</taxon>
        <taxon>Desulfobulbia</taxon>
        <taxon>Desulfobulbales</taxon>
        <taxon>Desulfocapsaceae</taxon>
        <taxon>Desulfofustis</taxon>
    </lineage>
</organism>
<dbReference type="PROSITE" id="PS51770">
    <property type="entry name" value="HOTDOG_ACOT"/>
    <property type="match status" value="1"/>
</dbReference>
<evidence type="ECO:0000256" key="1">
    <source>
        <dbReference type="ARBA" id="ARBA00010458"/>
    </source>
</evidence>
<dbReference type="STRING" id="1121409.SAMN02745124_01127"/>
<gene>
    <name evidence="5" type="ORF">SAMN02745124_01127</name>
</gene>